<keyword evidence="3 6" id="KW-0812">Transmembrane</keyword>
<feature type="transmembrane region" description="Helical" evidence="6">
    <location>
        <begin position="361"/>
        <end position="377"/>
    </location>
</feature>
<gene>
    <name evidence="7" type="ORF">JOC95_001343</name>
</gene>
<dbReference type="PANTHER" id="PTHR34697">
    <property type="entry name" value="PHOSPHATIDYLGLYCEROL LYSYLTRANSFERASE"/>
    <property type="match status" value="1"/>
</dbReference>
<evidence type="ECO:0000256" key="2">
    <source>
        <dbReference type="ARBA" id="ARBA00022475"/>
    </source>
</evidence>
<evidence type="ECO:0000256" key="5">
    <source>
        <dbReference type="ARBA" id="ARBA00023136"/>
    </source>
</evidence>
<protein>
    <submittedName>
        <fullName evidence="7">Phosphatidylglycerol lysyltransferase</fullName>
        <ecNumber evidence="7">2.3.2.3</ecNumber>
    </submittedName>
</protein>
<keyword evidence="7" id="KW-0012">Acyltransferase</keyword>
<feature type="transmembrane region" description="Helical" evidence="6">
    <location>
        <begin position="126"/>
        <end position="147"/>
    </location>
</feature>
<keyword evidence="4 6" id="KW-1133">Transmembrane helix</keyword>
<feature type="transmembrane region" description="Helical" evidence="6">
    <location>
        <begin position="167"/>
        <end position="185"/>
    </location>
</feature>
<feature type="transmembrane region" description="Helical" evidence="6">
    <location>
        <begin position="248"/>
        <end position="266"/>
    </location>
</feature>
<dbReference type="InterPro" id="IPR051211">
    <property type="entry name" value="PG_lysyltransferase"/>
</dbReference>
<evidence type="ECO:0000256" key="6">
    <source>
        <dbReference type="SAM" id="Phobius"/>
    </source>
</evidence>
<feature type="transmembrane region" description="Helical" evidence="6">
    <location>
        <begin position="443"/>
        <end position="462"/>
    </location>
</feature>
<dbReference type="Proteomes" id="UP000737402">
    <property type="component" value="Unassembled WGS sequence"/>
</dbReference>
<comment type="subcellular location">
    <subcellularLocation>
        <location evidence="1">Cell membrane</location>
        <topology evidence="1">Multi-pass membrane protein</topology>
    </subcellularLocation>
</comment>
<evidence type="ECO:0000256" key="4">
    <source>
        <dbReference type="ARBA" id="ARBA00022989"/>
    </source>
</evidence>
<dbReference type="EMBL" id="JAFBED010000002">
    <property type="protein sequence ID" value="MBM7619494.1"/>
    <property type="molecule type" value="Genomic_DNA"/>
</dbReference>
<reference evidence="7 8" key="1">
    <citation type="submission" date="2021-01" db="EMBL/GenBank/DDBJ databases">
        <title>Genomic Encyclopedia of Type Strains, Phase IV (KMG-IV): sequencing the most valuable type-strain genomes for metagenomic binning, comparative biology and taxonomic classification.</title>
        <authorList>
            <person name="Goeker M."/>
        </authorList>
    </citation>
    <scope>NUCLEOTIDE SEQUENCE [LARGE SCALE GENOMIC DNA]</scope>
    <source>
        <strain evidence="7 8">DSM 25879</strain>
    </source>
</reference>
<dbReference type="GO" id="GO:0050071">
    <property type="term" value="F:phosphatidylglycerol lysyltransferase activity"/>
    <property type="evidence" value="ECO:0007669"/>
    <property type="project" value="UniProtKB-EC"/>
</dbReference>
<keyword evidence="5 6" id="KW-0472">Membrane</keyword>
<evidence type="ECO:0000313" key="8">
    <source>
        <dbReference type="Proteomes" id="UP000737402"/>
    </source>
</evidence>
<feature type="transmembrane region" description="Helical" evidence="6">
    <location>
        <begin position="406"/>
        <end position="422"/>
    </location>
</feature>
<keyword evidence="2" id="KW-1003">Cell membrane</keyword>
<feature type="transmembrane region" description="Helical" evidence="6">
    <location>
        <begin position="12"/>
        <end position="29"/>
    </location>
</feature>
<keyword evidence="7" id="KW-0808">Transferase</keyword>
<evidence type="ECO:0000313" key="7">
    <source>
        <dbReference type="EMBL" id="MBM7619494.1"/>
    </source>
</evidence>
<feature type="transmembrane region" description="Helical" evidence="6">
    <location>
        <begin position="197"/>
        <end position="217"/>
    </location>
</feature>
<accession>A0ABS2NXZ7</accession>
<feature type="transmembrane region" description="Helical" evidence="6">
    <location>
        <begin position="96"/>
        <end position="114"/>
    </location>
</feature>
<evidence type="ECO:0000256" key="1">
    <source>
        <dbReference type="ARBA" id="ARBA00004651"/>
    </source>
</evidence>
<feature type="transmembrane region" description="Helical" evidence="6">
    <location>
        <begin position="384"/>
        <end position="400"/>
    </location>
</feature>
<dbReference type="EC" id="2.3.2.3" evidence="7"/>
<sequence length="635" mass="73007">MQLLKNTYFLRVLKVVFPLTILILIYIEGKKQIKSVNISLVIQKIQEIGLPWFLWLLLLGVFAVATMILYDVYLIRRLNVHVPKWKVFVQGFSANAYANFWGFGGFAGVGLRTLYYRRQSANISFFLKSVTILLPYMLVGLSIFAWMVLVNEWYSPIVLHNYPIIKLPLLIMCGYGIFIVAAGYYTKRVSNHTQLTLVTISLLEWGLAAFLFFQISLALNVHMPAHIVILLFFMAAISGVLSTVPGGVGAFDFIILVGMASFGNSEEKALALLFLYRLVYYVIPFLISTLLLGHFLYKEKIWRSIIPNKEAFSSLCHRILSVWVLVVGVLLLLFPVVPAFIQRVKLADQFLSMEMLQISQQFSIAIGIILLVLSRAIEDKVRRAYYFTFFVLIIGMFVSFSKGFHMWEVVLLLGALFLLYGSKREFYRHVSQYNITKVFIDGFILFCISLLYVLVGSLQIAYLRKMVPGRLQDLFALHPQALIQDMAVGAAIALVLLYFGLFIKRKNKSNLLFKKVTEREGQDRKLLFPEKPLYFFSIDSAKVYYQKWKESLILVDHTSKLDILALSEMEKEADRYGYSLILMGFQNLSAADLREMGYYALREEKHIFFISQQLPQLEAKFLIKQLVRTTKKVVR</sequence>
<keyword evidence="8" id="KW-1185">Reference proteome</keyword>
<dbReference type="PANTHER" id="PTHR34697:SF2">
    <property type="entry name" value="PHOSPHATIDYLGLYCEROL LYSYLTRANSFERASE"/>
    <property type="match status" value="1"/>
</dbReference>
<proteinExistence type="predicted"/>
<organism evidence="7 8">
    <name type="scientific">Sutcliffiella tianshenii</name>
    <dbReference type="NCBI Taxonomy" id="1463404"/>
    <lineage>
        <taxon>Bacteria</taxon>
        <taxon>Bacillati</taxon>
        <taxon>Bacillota</taxon>
        <taxon>Bacilli</taxon>
        <taxon>Bacillales</taxon>
        <taxon>Bacillaceae</taxon>
        <taxon>Sutcliffiella</taxon>
    </lineage>
</organism>
<feature type="transmembrane region" description="Helical" evidence="6">
    <location>
        <begin position="482"/>
        <end position="503"/>
    </location>
</feature>
<feature type="transmembrane region" description="Helical" evidence="6">
    <location>
        <begin position="278"/>
        <end position="297"/>
    </location>
</feature>
<feature type="transmembrane region" description="Helical" evidence="6">
    <location>
        <begin position="50"/>
        <end position="76"/>
    </location>
</feature>
<dbReference type="RefSeq" id="WP_204414553.1">
    <property type="nucleotide sequence ID" value="NZ_JAFBED010000002.1"/>
</dbReference>
<feature type="transmembrane region" description="Helical" evidence="6">
    <location>
        <begin position="318"/>
        <end position="341"/>
    </location>
</feature>
<comment type="caution">
    <text evidence="7">The sequence shown here is derived from an EMBL/GenBank/DDBJ whole genome shotgun (WGS) entry which is preliminary data.</text>
</comment>
<evidence type="ECO:0000256" key="3">
    <source>
        <dbReference type="ARBA" id="ARBA00022692"/>
    </source>
</evidence>
<name>A0ABS2NXZ7_9BACI</name>